<comment type="function">
    <text evidence="10">Catalyzes the conversion of D-serine to pyruvate and ammonia. May play a role in D-serine detoxification.</text>
</comment>
<dbReference type="EC" id="4.3.1.18" evidence="11"/>
<dbReference type="CDD" id="cd06817">
    <property type="entry name" value="PLPDE_III_DSD"/>
    <property type="match status" value="1"/>
</dbReference>
<keyword evidence="6" id="KW-0862">Zinc</keyword>
<keyword evidence="16" id="KW-1185">Reference proteome</keyword>
<evidence type="ECO:0000256" key="4">
    <source>
        <dbReference type="ARBA" id="ARBA00022575"/>
    </source>
</evidence>
<evidence type="ECO:0000256" key="7">
    <source>
        <dbReference type="ARBA" id="ARBA00022898"/>
    </source>
</evidence>
<dbReference type="Gene3D" id="3.20.20.10">
    <property type="entry name" value="Alanine racemase"/>
    <property type="match status" value="1"/>
</dbReference>
<evidence type="ECO:0000256" key="9">
    <source>
        <dbReference type="ARBA" id="ARBA00051198"/>
    </source>
</evidence>
<dbReference type="InterPro" id="IPR029066">
    <property type="entry name" value="PLP-binding_barrel"/>
</dbReference>
<dbReference type="Pfam" id="PF14031">
    <property type="entry name" value="D-ser_dehydrat"/>
    <property type="match status" value="1"/>
</dbReference>
<comment type="caution">
    <text evidence="15">The sequence shown here is derived from an EMBL/GenBank/DDBJ whole genome shotgun (WGS) entry which is preliminary data.</text>
</comment>
<dbReference type="AlphaFoldDB" id="A0AAV5QZU7"/>
<evidence type="ECO:0000256" key="2">
    <source>
        <dbReference type="ARBA" id="ARBA00001947"/>
    </source>
</evidence>
<evidence type="ECO:0000313" key="15">
    <source>
        <dbReference type="EMBL" id="GMM44495.1"/>
    </source>
</evidence>
<dbReference type="InterPro" id="IPR051466">
    <property type="entry name" value="D-amino_acid_metab_enzyme"/>
</dbReference>
<accession>A0AAV5QZU7</accession>
<dbReference type="FunFam" id="3.20.20.10:FF:000016">
    <property type="entry name" value="D-serine dehydratase"/>
    <property type="match status" value="1"/>
</dbReference>
<comment type="catalytic activity">
    <reaction evidence="9">
        <text>D-serine = pyruvate + NH4(+)</text>
        <dbReference type="Rhea" id="RHEA:13977"/>
        <dbReference type="ChEBI" id="CHEBI:15361"/>
        <dbReference type="ChEBI" id="CHEBI:28938"/>
        <dbReference type="ChEBI" id="CHEBI:35247"/>
        <dbReference type="EC" id="4.3.1.18"/>
    </reaction>
    <physiologicalReaction direction="left-to-right" evidence="9">
        <dbReference type="Rhea" id="RHEA:13978"/>
    </physiologicalReaction>
</comment>
<evidence type="ECO:0000256" key="12">
    <source>
        <dbReference type="ARBA" id="ARBA00069616"/>
    </source>
</evidence>
<evidence type="ECO:0000256" key="5">
    <source>
        <dbReference type="ARBA" id="ARBA00022723"/>
    </source>
</evidence>
<proteinExistence type="inferred from homology"/>
<evidence type="ECO:0000256" key="10">
    <source>
        <dbReference type="ARBA" id="ARBA00055764"/>
    </source>
</evidence>
<protein>
    <recommendedName>
        <fullName evidence="12">D-serine dehydratase</fullName>
        <ecNumber evidence="11">4.3.1.18</ecNumber>
    </recommendedName>
    <alternativeName>
        <fullName evidence="13">D-serine deaminase</fullName>
    </alternativeName>
</protein>
<dbReference type="GO" id="GO:0008721">
    <property type="term" value="F:D-serine ammonia-lyase activity"/>
    <property type="evidence" value="ECO:0007669"/>
    <property type="project" value="UniProtKB-EC"/>
</dbReference>
<dbReference type="Proteomes" id="UP001378960">
    <property type="component" value="Unassembled WGS sequence"/>
</dbReference>
<dbReference type="GO" id="GO:0046872">
    <property type="term" value="F:metal ion binding"/>
    <property type="evidence" value="ECO:0007669"/>
    <property type="project" value="UniProtKB-KW"/>
</dbReference>
<evidence type="ECO:0000256" key="13">
    <source>
        <dbReference type="ARBA" id="ARBA00075219"/>
    </source>
</evidence>
<dbReference type="InterPro" id="IPR042208">
    <property type="entry name" value="D-ser_dehydrat-like_sf"/>
</dbReference>
<keyword evidence="8" id="KW-0456">Lyase</keyword>
<organism evidence="15 16">
    <name type="scientific">Pichia kluyveri</name>
    <name type="common">Yeast</name>
    <dbReference type="NCBI Taxonomy" id="36015"/>
    <lineage>
        <taxon>Eukaryota</taxon>
        <taxon>Fungi</taxon>
        <taxon>Dikarya</taxon>
        <taxon>Ascomycota</taxon>
        <taxon>Saccharomycotina</taxon>
        <taxon>Pichiomycetes</taxon>
        <taxon>Pichiales</taxon>
        <taxon>Pichiaceae</taxon>
        <taxon>Pichia</taxon>
    </lineage>
</organism>
<gene>
    <name evidence="15" type="ORF">DAPK24_010700</name>
</gene>
<dbReference type="EMBL" id="BTGB01000001">
    <property type="protein sequence ID" value="GMM44495.1"/>
    <property type="molecule type" value="Genomic_DNA"/>
</dbReference>
<comment type="cofactor">
    <cofactor evidence="1">
        <name>pyridoxal 5'-phosphate</name>
        <dbReference type="ChEBI" id="CHEBI:597326"/>
    </cofactor>
</comment>
<dbReference type="SMART" id="SM01119">
    <property type="entry name" value="D-ser_dehydrat"/>
    <property type="match status" value="1"/>
</dbReference>
<dbReference type="PANTHER" id="PTHR28004:SF2">
    <property type="entry name" value="D-SERINE DEHYDRATASE"/>
    <property type="match status" value="1"/>
</dbReference>
<dbReference type="InterPro" id="IPR026956">
    <property type="entry name" value="D-ser_dehydrat-like_dom"/>
</dbReference>
<dbReference type="GO" id="GO:0036088">
    <property type="term" value="P:D-serine catabolic process"/>
    <property type="evidence" value="ECO:0007669"/>
    <property type="project" value="TreeGrafter"/>
</dbReference>
<comment type="cofactor">
    <cofactor evidence="2">
        <name>Zn(2+)</name>
        <dbReference type="ChEBI" id="CHEBI:29105"/>
    </cofactor>
</comment>
<sequence length="421" mass="47159">MSFPYSLTPLADKETLLKQFKGKSKSELPTPGLVVDRKIFIENCEKMLKSASNLDFEFRAHVKTHKTLEGTILQLGSNNLKTDKIVVSTLMEAWNLIPLVEKNLINDVLFSLPVVKSKLPELSELSLKIPNLRLMLDNYQQINTLIEFSKLNNITKKWSIFVKVNMGTNRAGLKNDDEELDLIINSLLKNEENAKYVSLFGFYCHAGHAYSSCNCSDAENFLIDEIINGNIACKKAIAINPNLNLTISVGSTPTAHAAEFLKLNKLSNDEKIVGKIELHAGNYPFCDLQQISTNCVKIENVSCRVLADVLSIYPNRGDKKPGEELINAGVIALAREFGPLPGHGRIYSPKGYENWIVGRLSQEHGILTPLNENEDTKLIPIDTRVEIVPQHSCITAASYPWYYIVDGDDIVVDIWVPFRGW</sequence>
<keyword evidence="7" id="KW-0663">Pyridoxal phosphate</keyword>
<evidence type="ECO:0000256" key="3">
    <source>
        <dbReference type="ARBA" id="ARBA00005323"/>
    </source>
</evidence>
<evidence type="ECO:0000256" key="1">
    <source>
        <dbReference type="ARBA" id="ARBA00001933"/>
    </source>
</evidence>
<dbReference type="SUPFAM" id="SSF51419">
    <property type="entry name" value="PLP-binding barrel"/>
    <property type="match status" value="1"/>
</dbReference>
<evidence type="ECO:0000256" key="6">
    <source>
        <dbReference type="ARBA" id="ARBA00022833"/>
    </source>
</evidence>
<feature type="domain" description="D-serine dehydratase-like" evidence="14">
    <location>
        <begin position="302"/>
        <end position="406"/>
    </location>
</feature>
<evidence type="ECO:0000256" key="8">
    <source>
        <dbReference type="ARBA" id="ARBA00023239"/>
    </source>
</evidence>
<keyword evidence="4" id="KW-0216">Detoxification</keyword>
<dbReference type="GO" id="GO:0009636">
    <property type="term" value="P:response to toxic substance"/>
    <property type="evidence" value="ECO:0007669"/>
    <property type="project" value="UniProtKB-KW"/>
</dbReference>
<keyword evidence="5" id="KW-0479">Metal-binding</keyword>
<evidence type="ECO:0000256" key="11">
    <source>
        <dbReference type="ARBA" id="ARBA00066349"/>
    </source>
</evidence>
<dbReference type="Pfam" id="PF01168">
    <property type="entry name" value="Ala_racemase_N"/>
    <property type="match status" value="1"/>
</dbReference>
<dbReference type="PANTHER" id="PTHR28004">
    <property type="entry name" value="ZGC:162816-RELATED"/>
    <property type="match status" value="1"/>
</dbReference>
<evidence type="ECO:0000259" key="14">
    <source>
        <dbReference type="SMART" id="SM01119"/>
    </source>
</evidence>
<evidence type="ECO:0000313" key="16">
    <source>
        <dbReference type="Proteomes" id="UP001378960"/>
    </source>
</evidence>
<name>A0AAV5QZU7_PICKL</name>
<comment type="similarity">
    <text evidence="3">Belongs to the DSD1 family.</text>
</comment>
<dbReference type="InterPro" id="IPR001608">
    <property type="entry name" value="Ala_racemase_N"/>
</dbReference>
<reference evidence="15 16" key="1">
    <citation type="journal article" date="2023" name="Elife">
        <title>Identification of key yeast species and microbe-microbe interactions impacting larval growth of Drosophila in the wild.</title>
        <authorList>
            <person name="Mure A."/>
            <person name="Sugiura Y."/>
            <person name="Maeda R."/>
            <person name="Honda K."/>
            <person name="Sakurai N."/>
            <person name="Takahashi Y."/>
            <person name="Watada M."/>
            <person name="Katoh T."/>
            <person name="Gotoh A."/>
            <person name="Gotoh Y."/>
            <person name="Taniguchi I."/>
            <person name="Nakamura K."/>
            <person name="Hayashi T."/>
            <person name="Katayama T."/>
            <person name="Uemura T."/>
            <person name="Hattori Y."/>
        </authorList>
    </citation>
    <scope>NUCLEOTIDE SEQUENCE [LARGE SCALE GENOMIC DNA]</scope>
    <source>
        <strain evidence="15 16">PK-24</strain>
    </source>
</reference>
<dbReference type="Gene3D" id="2.40.37.20">
    <property type="entry name" value="D-serine dehydratase-like domain"/>
    <property type="match status" value="1"/>
</dbReference>